<protein>
    <recommendedName>
        <fullName evidence="3">Pyrrolo-quinoline quinone</fullName>
    </recommendedName>
</protein>
<dbReference type="AlphaFoldDB" id="A0AAW1RWI7"/>
<dbReference type="Proteomes" id="UP001445335">
    <property type="component" value="Unassembled WGS sequence"/>
</dbReference>
<dbReference type="EMBL" id="JALJOU010000020">
    <property type="protein sequence ID" value="KAK9838149.1"/>
    <property type="molecule type" value="Genomic_DNA"/>
</dbReference>
<evidence type="ECO:0000313" key="1">
    <source>
        <dbReference type="EMBL" id="KAK9838149.1"/>
    </source>
</evidence>
<keyword evidence="2" id="KW-1185">Reference proteome</keyword>
<accession>A0AAW1RWI7</accession>
<evidence type="ECO:0000313" key="2">
    <source>
        <dbReference type="Proteomes" id="UP001445335"/>
    </source>
</evidence>
<reference evidence="1 2" key="1">
    <citation type="journal article" date="2024" name="Nat. Commun.">
        <title>Phylogenomics reveals the evolutionary origins of lichenization in chlorophyte algae.</title>
        <authorList>
            <person name="Puginier C."/>
            <person name="Libourel C."/>
            <person name="Otte J."/>
            <person name="Skaloud P."/>
            <person name="Haon M."/>
            <person name="Grisel S."/>
            <person name="Petersen M."/>
            <person name="Berrin J.G."/>
            <person name="Delaux P.M."/>
            <person name="Dal Grande F."/>
            <person name="Keller J."/>
        </authorList>
    </citation>
    <scope>NUCLEOTIDE SEQUENCE [LARGE SCALE GENOMIC DNA]</scope>
    <source>
        <strain evidence="1 2">SAG 245.80</strain>
    </source>
</reference>
<organism evidence="1 2">
    <name type="scientific">Elliptochloris bilobata</name>
    <dbReference type="NCBI Taxonomy" id="381761"/>
    <lineage>
        <taxon>Eukaryota</taxon>
        <taxon>Viridiplantae</taxon>
        <taxon>Chlorophyta</taxon>
        <taxon>core chlorophytes</taxon>
        <taxon>Trebouxiophyceae</taxon>
        <taxon>Trebouxiophyceae incertae sedis</taxon>
        <taxon>Elliptochloris clade</taxon>
        <taxon>Elliptochloris</taxon>
    </lineage>
</organism>
<sequence>MFQPLVGVGSFSPTDVARINLGIVSPSSPSYTDSLPIIQYKYTRYFNILVDGAILYASFDPIYLSGGMHSAVSFSATALLLKGSPLDAPAHNYADNHPGPNNYPPSHNDTSAYHDASKISVLTNLYDNARSGNNPYETKLTPAVVASSAFGLVATYAVQGAVYSQPLIMAGVAFQTPSGIRTTTGLFVSTQHNMVYGFDADAPGSAPLWSRSLGTPTAESDISTVRNCGDIAVEEVLWALSVRSGASVVPPAVIGGTGSSNGQTFTFIPNIQNNRVGLAFDGTNGWMFAFNAVTLQQVGVFLGGNVLSNSGFWQSGSAPCIDSSGYLYINVGNGKRDLPSANFGNTLLKLQPPMSPSQLWQVNGVYQPMGANYPVGDADYGSSGPTLANVDGTPMVLTGGKPGIVYLMPQSALPSNGSGFQTSVSGNGLLYSSPIWYKSSTGLQRIDNLPNVPRSGPIKMVVPIVANGFVYVGYTDALVVFGVTSSSASG</sequence>
<gene>
    <name evidence="1" type="ORF">WJX81_004300</name>
</gene>
<name>A0AAW1RWI7_9CHLO</name>
<proteinExistence type="predicted"/>
<comment type="caution">
    <text evidence="1">The sequence shown here is derived from an EMBL/GenBank/DDBJ whole genome shotgun (WGS) entry which is preliminary data.</text>
</comment>
<evidence type="ECO:0008006" key="3">
    <source>
        <dbReference type="Google" id="ProtNLM"/>
    </source>
</evidence>